<dbReference type="PANTHER" id="PTHR37423">
    <property type="entry name" value="SOLUBLE LYTIC MUREIN TRANSGLYCOSYLASE-RELATED"/>
    <property type="match status" value="1"/>
</dbReference>
<comment type="similarity">
    <text evidence="2">Belongs to the virb1 family.</text>
</comment>
<dbReference type="InterPro" id="IPR023346">
    <property type="entry name" value="Lysozyme-like_dom_sf"/>
</dbReference>
<evidence type="ECO:0000256" key="2">
    <source>
        <dbReference type="ARBA" id="ARBA00009387"/>
    </source>
</evidence>
<organism evidence="5 6">
    <name type="scientific">Brucella anthropi</name>
    <name type="common">Ochrobactrum anthropi</name>
    <dbReference type="NCBI Taxonomy" id="529"/>
    <lineage>
        <taxon>Bacteria</taxon>
        <taxon>Pseudomonadati</taxon>
        <taxon>Pseudomonadota</taxon>
        <taxon>Alphaproteobacteria</taxon>
        <taxon>Hyphomicrobiales</taxon>
        <taxon>Brucellaceae</taxon>
        <taxon>Brucella/Ochrobactrum group</taxon>
        <taxon>Brucella</taxon>
    </lineage>
</organism>
<evidence type="ECO:0000256" key="1">
    <source>
        <dbReference type="ARBA" id="ARBA00007734"/>
    </source>
</evidence>
<dbReference type="Proteomes" id="UP000642265">
    <property type="component" value="Unassembled WGS sequence"/>
</dbReference>
<dbReference type="EMBL" id="JACZKO010000069">
    <property type="protein sequence ID" value="MBE0564040.1"/>
    <property type="molecule type" value="Genomic_DNA"/>
</dbReference>
<accession>A0A8I0NBG3</accession>
<evidence type="ECO:0000259" key="4">
    <source>
        <dbReference type="Pfam" id="PF01464"/>
    </source>
</evidence>
<feature type="signal peptide" evidence="3">
    <location>
        <begin position="1"/>
        <end position="22"/>
    </location>
</feature>
<reference evidence="5" key="1">
    <citation type="submission" date="2020-09" db="EMBL/GenBank/DDBJ databases">
        <authorList>
            <person name="Dalcin Martins P."/>
        </authorList>
    </citation>
    <scope>NUCLEOTIDE SEQUENCE</scope>
    <source>
        <strain evidence="5">MAG47</strain>
    </source>
</reference>
<proteinExistence type="inferred from homology"/>
<protein>
    <submittedName>
        <fullName evidence="5">Lytic transglycosylase domain-containing protein</fullName>
    </submittedName>
</protein>
<dbReference type="InterPro" id="IPR008258">
    <property type="entry name" value="Transglycosylase_SLT_dom_1"/>
</dbReference>
<name>A0A8I0NBG3_BRUAN</name>
<reference evidence="5" key="2">
    <citation type="submission" date="2020-10" db="EMBL/GenBank/DDBJ databases">
        <title>Enrichment of novel Verrucomicrobia, Bacteroidetes and Krumholzibacteria in an oxygen-limited, methane- and iron-fed bioreactor inoculated with Bothnian Sea sediments.</title>
        <authorList>
            <person name="Martins P.D."/>
            <person name="de Jong A."/>
            <person name="Lenstra W.K."/>
            <person name="van Helmond N.A.G.M."/>
            <person name="Slomp C.P."/>
            <person name="Jetten M.S.M."/>
            <person name="Welte C.U."/>
            <person name="Rasigraf O."/>
        </authorList>
    </citation>
    <scope>NUCLEOTIDE SEQUENCE</scope>
    <source>
        <strain evidence="5">MAG47</strain>
    </source>
</reference>
<feature type="domain" description="Transglycosylase SLT" evidence="4">
    <location>
        <begin position="68"/>
        <end position="167"/>
    </location>
</feature>
<gene>
    <name evidence="5" type="ORF">IH622_24960</name>
</gene>
<comment type="similarity">
    <text evidence="1">Belongs to the transglycosylase Slt family.</text>
</comment>
<evidence type="ECO:0000256" key="3">
    <source>
        <dbReference type="SAM" id="SignalP"/>
    </source>
</evidence>
<evidence type="ECO:0000313" key="5">
    <source>
        <dbReference type="EMBL" id="MBE0564040.1"/>
    </source>
</evidence>
<dbReference type="SUPFAM" id="SSF53955">
    <property type="entry name" value="Lysozyme-like"/>
    <property type="match status" value="1"/>
</dbReference>
<dbReference type="AlphaFoldDB" id="A0A8I0NBG3"/>
<feature type="chain" id="PRO_5034850637" evidence="3">
    <location>
        <begin position="23"/>
        <end position="223"/>
    </location>
</feature>
<evidence type="ECO:0000313" key="6">
    <source>
        <dbReference type="Proteomes" id="UP000642265"/>
    </source>
</evidence>
<dbReference type="Pfam" id="PF01464">
    <property type="entry name" value="SLT"/>
    <property type="match status" value="1"/>
</dbReference>
<keyword evidence="3" id="KW-0732">Signal</keyword>
<dbReference type="Gene3D" id="1.10.530.10">
    <property type="match status" value="1"/>
</dbReference>
<sequence length="223" mass="23464">MKAKCGLVLSVCCAIAPIWANAQDSASKRVAAAFATPAAVTIAPDAGKSVGIGENCQPISRQYVEALVRKIATEEGFDADLAEAIAWAESDMGQNQGPSSAGALGILQLMPATATRLGVADRCDAAANIRAGIRYLKALYDEFHNPLLMLAAFNAGEQNVYAADGIPVNEETAKYVVKILNRWKLANVVRSSSSLQSEVQPPAMADGSSQVAWQDGHVIDFGN</sequence>
<dbReference type="PANTHER" id="PTHR37423:SF2">
    <property type="entry name" value="MEMBRANE-BOUND LYTIC MUREIN TRANSGLYCOSYLASE C"/>
    <property type="match status" value="1"/>
</dbReference>
<dbReference type="CDD" id="cd00254">
    <property type="entry name" value="LT-like"/>
    <property type="match status" value="1"/>
</dbReference>
<comment type="caution">
    <text evidence="5">The sequence shown here is derived from an EMBL/GenBank/DDBJ whole genome shotgun (WGS) entry which is preliminary data.</text>
</comment>